<proteinExistence type="predicted"/>
<evidence type="ECO:0000313" key="2">
    <source>
        <dbReference type="Proteomes" id="UP000239532"/>
    </source>
</evidence>
<gene>
    <name evidence="1" type="ORF">BST86_10685</name>
</gene>
<organism evidence="1 2">
    <name type="scientific">Nonlabens agnitus</name>
    <dbReference type="NCBI Taxonomy" id="870484"/>
    <lineage>
        <taxon>Bacteria</taxon>
        <taxon>Pseudomonadati</taxon>
        <taxon>Bacteroidota</taxon>
        <taxon>Flavobacteriia</taxon>
        <taxon>Flavobacteriales</taxon>
        <taxon>Flavobacteriaceae</taxon>
        <taxon>Nonlabens</taxon>
    </lineage>
</organism>
<reference evidence="1 2" key="1">
    <citation type="submission" date="2016-11" db="EMBL/GenBank/DDBJ databases">
        <title>Trade-off between light-utilization and light-protection in marine flavobacteria.</title>
        <authorList>
            <person name="Kumagai Y."/>
        </authorList>
    </citation>
    <scope>NUCLEOTIDE SEQUENCE [LARGE SCALE GENOMIC DNA]</scope>
    <source>
        <strain evidence="1 2">JCM 17109</strain>
    </source>
</reference>
<protein>
    <recommendedName>
        <fullName evidence="3">STAS/SEC14 domain-containing protein</fullName>
    </recommendedName>
</protein>
<sequence>MISIEESDYRHLILHKLEFDFGNVYLMEDILLTELKEGVVGSAEQVYQVLDKALAYYETYNVVKRRVWIANRTRKYSVKPVEWIRLKNLAIKYLSGYCVVDNTTNGITNAILESRFVPINFKSVTDLEEAIKWATLIQAKQKQ</sequence>
<evidence type="ECO:0000313" key="1">
    <source>
        <dbReference type="EMBL" id="PRP67523.1"/>
    </source>
</evidence>
<dbReference type="Proteomes" id="UP000239532">
    <property type="component" value="Unassembled WGS sequence"/>
</dbReference>
<dbReference type="EMBL" id="MQUC01000003">
    <property type="protein sequence ID" value="PRP67523.1"/>
    <property type="molecule type" value="Genomic_DNA"/>
</dbReference>
<dbReference type="OrthoDB" id="1144611at2"/>
<accession>A0A2S9WVN0</accession>
<name>A0A2S9WVN0_9FLAO</name>
<evidence type="ECO:0008006" key="3">
    <source>
        <dbReference type="Google" id="ProtNLM"/>
    </source>
</evidence>
<keyword evidence="2" id="KW-1185">Reference proteome</keyword>
<dbReference type="AlphaFoldDB" id="A0A2S9WVN0"/>
<dbReference type="RefSeq" id="WP_105983246.1">
    <property type="nucleotide sequence ID" value="NZ_MQUC01000003.1"/>
</dbReference>
<comment type="caution">
    <text evidence="1">The sequence shown here is derived from an EMBL/GenBank/DDBJ whole genome shotgun (WGS) entry which is preliminary data.</text>
</comment>